<evidence type="ECO:0000313" key="1">
    <source>
        <dbReference type="EMBL" id="OLP80063.1"/>
    </source>
</evidence>
<reference evidence="1 2" key="1">
    <citation type="submission" date="2016-02" db="EMBL/GenBank/DDBJ databases">
        <title>Genome analysis of coral dinoflagellate symbionts highlights evolutionary adaptations to a symbiotic lifestyle.</title>
        <authorList>
            <person name="Aranda M."/>
            <person name="Li Y."/>
            <person name="Liew Y.J."/>
            <person name="Baumgarten S."/>
            <person name="Simakov O."/>
            <person name="Wilson M."/>
            <person name="Piel J."/>
            <person name="Ashoor H."/>
            <person name="Bougouffa S."/>
            <person name="Bajic V.B."/>
            <person name="Ryu T."/>
            <person name="Ravasi T."/>
            <person name="Bayer T."/>
            <person name="Micklem G."/>
            <person name="Kim H."/>
            <person name="Bhak J."/>
            <person name="Lajeunesse T.C."/>
            <person name="Voolstra C.R."/>
        </authorList>
    </citation>
    <scope>NUCLEOTIDE SEQUENCE [LARGE SCALE GENOMIC DNA]</scope>
    <source>
        <strain evidence="1 2">CCMP2467</strain>
    </source>
</reference>
<proteinExistence type="predicted"/>
<dbReference type="Proteomes" id="UP000186817">
    <property type="component" value="Unassembled WGS sequence"/>
</dbReference>
<protein>
    <submittedName>
        <fullName evidence="1">Uncharacterized protein</fullName>
    </submittedName>
</protein>
<evidence type="ECO:0000313" key="2">
    <source>
        <dbReference type="Proteomes" id="UP000186817"/>
    </source>
</evidence>
<dbReference type="AlphaFoldDB" id="A0A1Q9CAV3"/>
<sequence>MDWVSGLAWHNKDGTFKVRPGIGLLIENGPRFVASCATLPSYSRGRCIIGDRSQMQDNSPCSQHELSVMKRWYPNAVRSPWLHRRHPGIEREAWVYIPEESRKNGMGLGTFGPESLGCTALANLVRTGGKAGTGLFLAAFVGSSQREGPMATMVANCFFAPGKVNLQLRIQKALEILEKQGPDVRTIVFANTPEVAVSSVSASGAC</sequence>
<dbReference type="OrthoDB" id="425154at2759"/>
<gene>
    <name evidence="1" type="ORF">AK812_SmicGene39574</name>
</gene>
<dbReference type="EMBL" id="LSRX01001420">
    <property type="protein sequence ID" value="OLP80063.1"/>
    <property type="molecule type" value="Genomic_DNA"/>
</dbReference>
<organism evidence="1 2">
    <name type="scientific">Symbiodinium microadriaticum</name>
    <name type="common">Dinoflagellate</name>
    <name type="synonym">Zooxanthella microadriatica</name>
    <dbReference type="NCBI Taxonomy" id="2951"/>
    <lineage>
        <taxon>Eukaryota</taxon>
        <taxon>Sar</taxon>
        <taxon>Alveolata</taxon>
        <taxon>Dinophyceae</taxon>
        <taxon>Suessiales</taxon>
        <taxon>Symbiodiniaceae</taxon>
        <taxon>Symbiodinium</taxon>
    </lineage>
</organism>
<accession>A0A1Q9CAV3</accession>
<keyword evidence="2" id="KW-1185">Reference proteome</keyword>
<comment type="caution">
    <text evidence="1">The sequence shown here is derived from an EMBL/GenBank/DDBJ whole genome shotgun (WGS) entry which is preliminary data.</text>
</comment>
<name>A0A1Q9CAV3_SYMMI</name>